<keyword evidence="6" id="KW-1185">Reference proteome</keyword>
<sequence length="282" mass="31551">MSVTMADVAKEAGVDKATVSRVLRGDPRISPKTRERVWEVIKRLGYKPNALARGLSARKSGLVYIVFEEQDVPQMNKFLKGLGRILAAMDKEPIVYVADYFDADFIKSRSMAHEVEGIIWVGNPPPDMKVPTVAVGDTTDQYVCVSPFWSDIAREIKKIADGRHIAFIGDTKANSMLKQELIEYDADGKNTLWICDGSLPDGIKRLIYQDKESRDSINSDQEFSMGDMLLLFNDINYAKALGGGCIYLPSFEMGVLAARLLVNMLKNREVPQKNLVRLTIEL</sequence>
<comment type="caution">
    <text evidence="5">The sequence shown here is derived from an EMBL/GenBank/DDBJ whole genome shotgun (WGS) entry which is preliminary data.</text>
</comment>
<protein>
    <submittedName>
        <fullName evidence="5">LacI family transcriptional regulator</fullName>
    </submittedName>
</protein>
<dbReference type="InterPro" id="IPR010982">
    <property type="entry name" value="Lambda_DNA-bd_dom_sf"/>
</dbReference>
<feature type="domain" description="HTH lacI-type" evidence="4">
    <location>
        <begin position="3"/>
        <end position="57"/>
    </location>
</feature>
<dbReference type="Proteomes" id="UP000185093">
    <property type="component" value="Unassembled WGS sequence"/>
</dbReference>
<evidence type="ECO:0000256" key="3">
    <source>
        <dbReference type="ARBA" id="ARBA00023163"/>
    </source>
</evidence>
<dbReference type="EMBL" id="FSQZ01000001">
    <property type="protein sequence ID" value="SIN72544.1"/>
    <property type="molecule type" value="Genomic_DNA"/>
</dbReference>
<dbReference type="SUPFAM" id="SSF47413">
    <property type="entry name" value="lambda repressor-like DNA-binding domains"/>
    <property type="match status" value="1"/>
</dbReference>
<evidence type="ECO:0000256" key="2">
    <source>
        <dbReference type="ARBA" id="ARBA00023125"/>
    </source>
</evidence>
<name>A0ABY1JED8_9BACT</name>
<evidence type="ECO:0000313" key="6">
    <source>
        <dbReference type="Proteomes" id="UP000185093"/>
    </source>
</evidence>
<accession>A0ABY1JED8</accession>
<reference evidence="5 6" key="1">
    <citation type="submission" date="2016-11" db="EMBL/GenBank/DDBJ databases">
        <authorList>
            <person name="Varghese N."/>
            <person name="Submissions S."/>
        </authorList>
    </citation>
    <scope>NUCLEOTIDE SEQUENCE [LARGE SCALE GENOMIC DNA]</scope>
    <source>
        <strain evidence="5 6">DSM 20664</strain>
    </source>
</reference>
<dbReference type="CDD" id="cd01392">
    <property type="entry name" value="HTH_LacI"/>
    <property type="match status" value="1"/>
</dbReference>
<organism evidence="5 6">
    <name type="scientific">Acetomicrobium flavidum</name>
    <dbReference type="NCBI Taxonomy" id="49896"/>
    <lineage>
        <taxon>Bacteria</taxon>
        <taxon>Thermotogati</taxon>
        <taxon>Synergistota</taxon>
        <taxon>Synergistia</taxon>
        <taxon>Synergistales</taxon>
        <taxon>Acetomicrobiaceae</taxon>
        <taxon>Acetomicrobium</taxon>
    </lineage>
</organism>
<dbReference type="PANTHER" id="PTHR30146">
    <property type="entry name" value="LACI-RELATED TRANSCRIPTIONAL REPRESSOR"/>
    <property type="match status" value="1"/>
</dbReference>
<dbReference type="SMART" id="SM00354">
    <property type="entry name" value="HTH_LACI"/>
    <property type="match status" value="1"/>
</dbReference>
<gene>
    <name evidence="5" type="ORF">SAMN05444368_1528</name>
</gene>
<dbReference type="PROSITE" id="PS50932">
    <property type="entry name" value="HTH_LACI_2"/>
    <property type="match status" value="1"/>
</dbReference>
<dbReference type="Pfam" id="PF00356">
    <property type="entry name" value="LacI"/>
    <property type="match status" value="1"/>
</dbReference>
<keyword evidence="2" id="KW-0238">DNA-binding</keyword>
<dbReference type="Gene3D" id="1.10.260.40">
    <property type="entry name" value="lambda repressor-like DNA-binding domains"/>
    <property type="match status" value="1"/>
</dbReference>
<dbReference type="RefSeq" id="WP_074199806.1">
    <property type="nucleotide sequence ID" value="NZ_FSQZ01000001.1"/>
</dbReference>
<evidence type="ECO:0000256" key="1">
    <source>
        <dbReference type="ARBA" id="ARBA00023015"/>
    </source>
</evidence>
<dbReference type="PANTHER" id="PTHR30146:SF149">
    <property type="entry name" value="HTH-TYPE TRANSCRIPTIONAL REGULATOR EBGR"/>
    <property type="match status" value="1"/>
</dbReference>
<proteinExistence type="predicted"/>
<keyword evidence="1" id="KW-0805">Transcription regulation</keyword>
<evidence type="ECO:0000259" key="4">
    <source>
        <dbReference type="PROSITE" id="PS50932"/>
    </source>
</evidence>
<evidence type="ECO:0000313" key="5">
    <source>
        <dbReference type="EMBL" id="SIN72544.1"/>
    </source>
</evidence>
<dbReference type="InterPro" id="IPR000843">
    <property type="entry name" value="HTH_LacI"/>
</dbReference>
<keyword evidence="3" id="KW-0804">Transcription</keyword>